<dbReference type="Pfam" id="PF14023">
    <property type="entry name" value="Bestrophin-like"/>
    <property type="match status" value="1"/>
</dbReference>
<evidence type="ECO:0008006" key="4">
    <source>
        <dbReference type="Google" id="ProtNLM"/>
    </source>
</evidence>
<keyword evidence="1" id="KW-0472">Membrane</keyword>
<keyword evidence="1" id="KW-0812">Transmembrane</keyword>
<dbReference type="EMBL" id="BKAJ01000105">
    <property type="protein sequence ID" value="GEP58613.1"/>
    <property type="molecule type" value="Genomic_DNA"/>
</dbReference>
<comment type="caution">
    <text evidence="2">The sequence shown here is derived from an EMBL/GenBank/DDBJ whole genome shotgun (WGS) entry which is preliminary data.</text>
</comment>
<dbReference type="Proteomes" id="UP000321058">
    <property type="component" value="Unassembled WGS sequence"/>
</dbReference>
<gene>
    <name evidence="2" type="ORF">RSO01_57790</name>
</gene>
<organism evidence="2 3">
    <name type="scientific">Reyranella soli</name>
    <dbReference type="NCBI Taxonomy" id="1230389"/>
    <lineage>
        <taxon>Bacteria</taxon>
        <taxon>Pseudomonadati</taxon>
        <taxon>Pseudomonadota</taxon>
        <taxon>Alphaproteobacteria</taxon>
        <taxon>Hyphomicrobiales</taxon>
        <taxon>Reyranellaceae</taxon>
        <taxon>Reyranella</taxon>
    </lineage>
</organism>
<keyword evidence="3" id="KW-1185">Reference proteome</keyword>
<feature type="transmembrane region" description="Helical" evidence="1">
    <location>
        <begin position="45"/>
        <end position="66"/>
    </location>
</feature>
<dbReference type="InterPro" id="IPR025333">
    <property type="entry name" value="DUF4239"/>
</dbReference>
<evidence type="ECO:0000313" key="3">
    <source>
        <dbReference type="Proteomes" id="UP000321058"/>
    </source>
</evidence>
<dbReference type="OrthoDB" id="272864at2"/>
<proteinExistence type="predicted"/>
<sequence>MTYVSLHPALVFVLSFVVLWLAAWAGARYRRGRAMAAETRQDYNLILAASLTLLGLLIGFSFSMAASRYDQRKNLEAAEANAIGTAFLRADLLETADRTRLRTMLVRYVELRIRYYRAGQADVAPIDAETARLQNEMWTAVTGAAKQRADAMAALVVAGMNEVINAQGYTQAAWWNRLPTAAVLMMAAIALGCNLMIGYGAPSITPRNPLLAVLPLLVAVAVCLIDDIDTPRHGLIEVMPRNLTALLGSLKPSGP</sequence>
<feature type="transmembrane region" description="Helical" evidence="1">
    <location>
        <begin position="6"/>
        <end position="25"/>
    </location>
</feature>
<reference evidence="2 3" key="1">
    <citation type="submission" date="2019-07" db="EMBL/GenBank/DDBJ databases">
        <title>Whole genome shotgun sequence of Reyranella soli NBRC 108950.</title>
        <authorList>
            <person name="Hosoyama A."/>
            <person name="Uohara A."/>
            <person name="Ohji S."/>
            <person name="Ichikawa N."/>
        </authorList>
    </citation>
    <scope>NUCLEOTIDE SEQUENCE [LARGE SCALE GENOMIC DNA]</scope>
    <source>
        <strain evidence="2 3">NBRC 108950</strain>
    </source>
</reference>
<evidence type="ECO:0000256" key="1">
    <source>
        <dbReference type="SAM" id="Phobius"/>
    </source>
</evidence>
<name>A0A512NI27_9HYPH</name>
<dbReference type="AlphaFoldDB" id="A0A512NI27"/>
<dbReference type="RefSeq" id="WP_147154012.1">
    <property type="nucleotide sequence ID" value="NZ_BKAJ01000105.1"/>
</dbReference>
<keyword evidence="1" id="KW-1133">Transmembrane helix</keyword>
<evidence type="ECO:0000313" key="2">
    <source>
        <dbReference type="EMBL" id="GEP58613.1"/>
    </source>
</evidence>
<feature type="transmembrane region" description="Helical" evidence="1">
    <location>
        <begin position="178"/>
        <end position="197"/>
    </location>
</feature>
<feature type="transmembrane region" description="Helical" evidence="1">
    <location>
        <begin position="209"/>
        <end position="228"/>
    </location>
</feature>
<protein>
    <recommendedName>
        <fullName evidence="4">DUF4239 domain-containing protein</fullName>
    </recommendedName>
</protein>
<accession>A0A512NI27</accession>